<dbReference type="AlphaFoldDB" id="A0A162UP71"/>
<keyword evidence="2" id="KW-1185">Reference proteome</keyword>
<gene>
    <name evidence="1" type="ORF">PHYBLDRAFT_63035</name>
</gene>
<reference evidence="2" key="1">
    <citation type="submission" date="2015-06" db="EMBL/GenBank/DDBJ databases">
        <title>Expansion of signal transduction pathways in fungi by whole-genome duplication.</title>
        <authorList>
            <consortium name="DOE Joint Genome Institute"/>
            <person name="Corrochano L.M."/>
            <person name="Kuo A."/>
            <person name="Marcet-Houben M."/>
            <person name="Polaino S."/>
            <person name="Salamov A."/>
            <person name="Villalobos J.M."/>
            <person name="Alvarez M.I."/>
            <person name="Avalos J."/>
            <person name="Benito E.P."/>
            <person name="Benoit I."/>
            <person name="Burger G."/>
            <person name="Camino L.P."/>
            <person name="Canovas D."/>
            <person name="Cerda-Olmedo E."/>
            <person name="Cheng J.-F."/>
            <person name="Dominguez A."/>
            <person name="Elias M."/>
            <person name="Eslava A.P."/>
            <person name="Glaser F."/>
            <person name="Grimwood J."/>
            <person name="Gutierrez G."/>
            <person name="Heitman J."/>
            <person name="Henrissat B."/>
            <person name="Iturriaga E.A."/>
            <person name="Lang B.F."/>
            <person name="Lavin J.L."/>
            <person name="Lee S."/>
            <person name="Li W."/>
            <person name="Lindquist E."/>
            <person name="Lopez-Garcia S."/>
            <person name="Luque E.M."/>
            <person name="Marcos A.T."/>
            <person name="Martin J."/>
            <person name="McCluskey K."/>
            <person name="Medina H.R."/>
            <person name="Miralles-Duran A."/>
            <person name="Miyazaki A."/>
            <person name="Munoz-Torres E."/>
            <person name="Oguiza J.A."/>
            <person name="Ohm R."/>
            <person name="Olmedo M."/>
            <person name="Orejas M."/>
            <person name="Ortiz-Castellanos L."/>
            <person name="Pisabarro A.G."/>
            <person name="Rodriguez-Romero J."/>
            <person name="Ruiz-Herrera J."/>
            <person name="Ruiz-Vazquez R."/>
            <person name="Sanz C."/>
            <person name="Schackwitz W."/>
            <person name="Schmutz J."/>
            <person name="Shahriari M."/>
            <person name="Shelest E."/>
            <person name="Silva-Franco F."/>
            <person name="Soanes D."/>
            <person name="Syed K."/>
            <person name="Tagua V.G."/>
            <person name="Talbot N.J."/>
            <person name="Thon M."/>
            <person name="De vries R.P."/>
            <person name="Wiebenga A."/>
            <person name="Yadav J.S."/>
            <person name="Braun E.L."/>
            <person name="Baker S."/>
            <person name="Garre V."/>
            <person name="Horwitz B."/>
            <person name="Torres-Martinez S."/>
            <person name="Idnurm A."/>
            <person name="Herrera-Estrella A."/>
            <person name="Gabaldon T."/>
            <person name="Grigoriev I.V."/>
        </authorList>
    </citation>
    <scope>NUCLEOTIDE SEQUENCE [LARGE SCALE GENOMIC DNA]</scope>
    <source>
        <strain evidence="2">NRRL 1555(-)</strain>
    </source>
</reference>
<evidence type="ECO:0000313" key="1">
    <source>
        <dbReference type="EMBL" id="OAD76763.1"/>
    </source>
</evidence>
<evidence type="ECO:0000313" key="2">
    <source>
        <dbReference type="Proteomes" id="UP000077315"/>
    </source>
</evidence>
<accession>A0A162UP71</accession>
<protein>
    <submittedName>
        <fullName evidence="1">Uncharacterized protein</fullName>
    </submittedName>
</protein>
<dbReference type="Proteomes" id="UP000077315">
    <property type="component" value="Unassembled WGS sequence"/>
</dbReference>
<name>A0A162UP71_PHYB8</name>
<dbReference type="RefSeq" id="XP_018294803.1">
    <property type="nucleotide sequence ID" value="XM_018441061.1"/>
</dbReference>
<organism evidence="1 2">
    <name type="scientific">Phycomyces blakesleeanus (strain ATCC 8743b / DSM 1359 / FGSC 10004 / NBRC 33097 / NRRL 1555)</name>
    <dbReference type="NCBI Taxonomy" id="763407"/>
    <lineage>
        <taxon>Eukaryota</taxon>
        <taxon>Fungi</taxon>
        <taxon>Fungi incertae sedis</taxon>
        <taxon>Mucoromycota</taxon>
        <taxon>Mucoromycotina</taxon>
        <taxon>Mucoromycetes</taxon>
        <taxon>Mucorales</taxon>
        <taxon>Phycomycetaceae</taxon>
        <taxon>Phycomyces</taxon>
    </lineage>
</organism>
<dbReference type="VEuPathDB" id="FungiDB:PHYBLDRAFT_63035"/>
<dbReference type="EMBL" id="KV440975">
    <property type="protein sequence ID" value="OAD76763.1"/>
    <property type="molecule type" value="Genomic_DNA"/>
</dbReference>
<sequence length="232" mass="26565">MINSDSGPIIQYSLLSNNSLFGNQSTLEVVNTDKNKDTDKLPDYEIYIYASGYQYAYTNGYYTSQNKQPDITNIMSKWFLPFGDLWQECPENKFNVSQGLAFQAIGSYIYPFHNYTHLQKLVWFSMPTRKSDLVNLIGYLRCSSRPQPLPFYVHQTHSQNLQNCFGNGSDGRKRVRVGVVKSTFKSLDLCIISLEKEKKKTTAYNLKEIVRPTFDSLCQVDAFITLSFSGDS</sequence>
<dbReference type="InParanoid" id="A0A162UP71"/>
<proteinExistence type="predicted"/>
<dbReference type="GeneID" id="29001967"/>